<accession>A0ACC2WGN1</accession>
<dbReference type="Proteomes" id="UP001241377">
    <property type="component" value="Unassembled WGS sequence"/>
</dbReference>
<protein>
    <submittedName>
        <fullName evidence="1">Uncharacterized protein</fullName>
    </submittedName>
</protein>
<sequence length="77" mass="8294">MASDLDLDAYPDLSAPPIEFGKALPVEETTTLERRPTSSLPSLPLKAPVTTSEPVIPSQTRDSLSEPDFIPAENNDT</sequence>
<organism evidence="1 2">
    <name type="scientific">Naganishia cerealis</name>
    <dbReference type="NCBI Taxonomy" id="610337"/>
    <lineage>
        <taxon>Eukaryota</taxon>
        <taxon>Fungi</taxon>
        <taxon>Dikarya</taxon>
        <taxon>Basidiomycota</taxon>
        <taxon>Agaricomycotina</taxon>
        <taxon>Tremellomycetes</taxon>
        <taxon>Filobasidiales</taxon>
        <taxon>Filobasidiaceae</taxon>
        <taxon>Naganishia</taxon>
    </lineage>
</organism>
<dbReference type="EMBL" id="JASBWR010000011">
    <property type="protein sequence ID" value="KAJ9110623.1"/>
    <property type="molecule type" value="Genomic_DNA"/>
</dbReference>
<evidence type="ECO:0000313" key="2">
    <source>
        <dbReference type="Proteomes" id="UP001241377"/>
    </source>
</evidence>
<evidence type="ECO:0000313" key="1">
    <source>
        <dbReference type="EMBL" id="KAJ9110623.1"/>
    </source>
</evidence>
<reference evidence="1" key="1">
    <citation type="submission" date="2023-04" db="EMBL/GenBank/DDBJ databases">
        <title>Draft Genome sequencing of Naganishia species isolated from polar environments using Oxford Nanopore Technology.</title>
        <authorList>
            <person name="Leo P."/>
            <person name="Venkateswaran K."/>
        </authorList>
    </citation>
    <scope>NUCLEOTIDE SEQUENCE</scope>
    <source>
        <strain evidence="1">MNA-CCFEE 5261</strain>
    </source>
</reference>
<keyword evidence="2" id="KW-1185">Reference proteome</keyword>
<name>A0ACC2WGN1_9TREE</name>
<comment type="caution">
    <text evidence="1">The sequence shown here is derived from an EMBL/GenBank/DDBJ whole genome shotgun (WGS) entry which is preliminary data.</text>
</comment>
<proteinExistence type="predicted"/>
<gene>
    <name evidence="1" type="ORF">QFC19_001452</name>
</gene>